<proteinExistence type="predicted"/>
<dbReference type="EnsemblMetazoa" id="BGLB029580-RA">
    <property type="protein sequence ID" value="BGLB029580-PA"/>
    <property type="gene ID" value="BGLB029580"/>
</dbReference>
<accession>A0A2C9LC86</accession>
<dbReference type="KEGG" id="bgt:106059840"/>
<protein>
    <submittedName>
        <fullName evidence="1">Uncharacterized protein</fullName>
    </submittedName>
</protein>
<reference evidence="1" key="1">
    <citation type="submission" date="2020-05" db="UniProtKB">
        <authorList>
            <consortium name="EnsemblMetazoa"/>
        </authorList>
    </citation>
    <scope>IDENTIFICATION</scope>
    <source>
        <strain evidence="1">BB02</strain>
    </source>
</reference>
<dbReference type="VEuPathDB" id="VectorBase:BGLAX_051659"/>
<gene>
    <name evidence="1" type="primary">106059840</name>
</gene>
<name>A0A2C9LC86_BIOGL</name>
<organism evidence="1 2">
    <name type="scientific">Biomphalaria glabrata</name>
    <name type="common">Bloodfluke planorb</name>
    <name type="synonym">Freshwater snail</name>
    <dbReference type="NCBI Taxonomy" id="6526"/>
    <lineage>
        <taxon>Eukaryota</taxon>
        <taxon>Metazoa</taxon>
        <taxon>Spiralia</taxon>
        <taxon>Lophotrochozoa</taxon>
        <taxon>Mollusca</taxon>
        <taxon>Gastropoda</taxon>
        <taxon>Heterobranchia</taxon>
        <taxon>Euthyneura</taxon>
        <taxon>Panpulmonata</taxon>
        <taxon>Hygrophila</taxon>
        <taxon>Lymnaeoidea</taxon>
        <taxon>Planorbidae</taxon>
        <taxon>Biomphalaria</taxon>
    </lineage>
</organism>
<dbReference type="VEuPathDB" id="VectorBase:BGLB029580"/>
<evidence type="ECO:0000313" key="1">
    <source>
        <dbReference type="EnsemblMetazoa" id="BGLB029580-PA"/>
    </source>
</evidence>
<evidence type="ECO:0000313" key="2">
    <source>
        <dbReference type="Proteomes" id="UP000076420"/>
    </source>
</evidence>
<sequence length="164" mass="18936">MKALRIDKKLAQMSEMNALPLPTTTTWSVEEFLNNTKEVTKEVGNELSALNRVLAENVYELINLFIGHVAHEYNDLETIYAAEQKIVENDNKKPLRMDQLQQALETINPNIEKMIPPVDDILNREMYKNGCLNMFEDFKIKMTDALIKCVKLSLMSLRKRFLCG</sequence>
<dbReference type="Proteomes" id="UP000076420">
    <property type="component" value="Unassembled WGS sequence"/>
</dbReference>
<dbReference type="AlphaFoldDB" id="A0A2C9LC86"/>